<dbReference type="Proteomes" id="UP000292307">
    <property type="component" value="Chromosome"/>
</dbReference>
<proteinExistence type="predicted"/>
<reference evidence="1" key="3">
    <citation type="submission" date="2022-12" db="EMBL/GenBank/DDBJ databases">
        <authorList>
            <person name="Sun Q."/>
            <person name="Kim S."/>
        </authorList>
    </citation>
    <scope>NUCLEOTIDE SEQUENCE</scope>
    <source>
        <strain evidence="1">KCTC 12343</strain>
    </source>
</reference>
<protein>
    <submittedName>
        <fullName evidence="1">Uncharacterized protein</fullName>
    </submittedName>
</protein>
<organism evidence="1 4">
    <name type="scientific">Pseudoduganella albidiflava</name>
    <dbReference type="NCBI Taxonomy" id="321983"/>
    <lineage>
        <taxon>Bacteria</taxon>
        <taxon>Pseudomonadati</taxon>
        <taxon>Pseudomonadota</taxon>
        <taxon>Betaproteobacteria</taxon>
        <taxon>Burkholderiales</taxon>
        <taxon>Oxalobacteraceae</taxon>
        <taxon>Telluria group</taxon>
        <taxon>Pseudoduganella</taxon>
    </lineage>
</organism>
<evidence type="ECO:0000313" key="3">
    <source>
        <dbReference type="Proteomes" id="UP000292307"/>
    </source>
</evidence>
<reference evidence="2 3" key="2">
    <citation type="submission" date="2019-02" db="EMBL/GenBank/DDBJ databases">
        <title>Draft Genome Sequences of Six Type Strains of the Genus Massilia.</title>
        <authorList>
            <person name="Miess H."/>
            <person name="Frediansyhah A."/>
            <person name="Gross H."/>
        </authorList>
    </citation>
    <scope>NUCLEOTIDE SEQUENCE [LARGE SCALE GENOMIC DNA]</scope>
    <source>
        <strain evidence="2 3">DSM 17472</strain>
    </source>
</reference>
<dbReference type="EMBL" id="BMWV01000006">
    <property type="protein sequence ID" value="GGY46376.1"/>
    <property type="molecule type" value="Genomic_DNA"/>
</dbReference>
<gene>
    <name evidence="2" type="ORF">EYF70_01320</name>
    <name evidence="1" type="ORF">GCM10007387_30660</name>
</gene>
<dbReference type="AlphaFoldDB" id="A0A411WS76"/>
<evidence type="ECO:0000313" key="1">
    <source>
        <dbReference type="EMBL" id="GGY46376.1"/>
    </source>
</evidence>
<name>A0A411WS76_9BURK</name>
<sequence length="141" mass="14846">MSPEQASTILEQLALGTDPRTGESLREGDACAAPEVIRALFIARQALQGVLAAELSRPARRAPVMRNGVVLPNVGKKWSADDADTLLQQFEAGMPIGQIAARLGRTDGGIVARLVHAGVLPDREAGYALIKGSPGNREQPA</sequence>
<dbReference type="Proteomes" id="UP000628442">
    <property type="component" value="Unassembled WGS sequence"/>
</dbReference>
<evidence type="ECO:0000313" key="4">
    <source>
        <dbReference type="Proteomes" id="UP000628442"/>
    </source>
</evidence>
<keyword evidence="3" id="KW-1185">Reference proteome</keyword>
<accession>A0A411WS76</accession>
<dbReference type="RefSeq" id="WP_131143789.1">
    <property type="nucleotide sequence ID" value="NZ_BMWV01000006.1"/>
</dbReference>
<dbReference type="OrthoDB" id="6637817at2"/>
<evidence type="ECO:0000313" key="2">
    <source>
        <dbReference type="EMBL" id="QBH99635.1"/>
    </source>
</evidence>
<reference evidence="1" key="1">
    <citation type="journal article" date="2014" name="Int. J. Syst. Evol. Microbiol.">
        <title>Complete genome sequence of Corynebacterium casei LMG S-19264T (=DSM 44701T), isolated from a smear-ripened cheese.</title>
        <authorList>
            <consortium name="US DOE Joint Genome Institute (JGI-PGF)"/>
            <person name="Walter F."/>
            <person name="Albersmeier A."/>
            <person name="Kalinowski J."/>
            <person name="Ruckert C."/>
        </authorList>
    </citation>
    <scope>NUCLEOTIDE SEQUENCE</scope>
    <source>
        <strain evidence="1">KCTC 12343</strain>
    </source>
</reference>
<dbReference type="EMBL" id="CP036401">
    <property type="protein sequence ID" value="QBH99635.1"/>
    <property type="molecule type" value="Genomic_DNA"/>
</dbReference>